<comment type="subcellular location">
    <subcellularLocation>
        <location evidence="9">Cell membrane</location>
        <topology evidence="9">Multi-pass membrane protein</topology>
    </subcellularLocation>
    <subcellularLocation>
        <location evidence="1">Membrane</location>
        <topology evidence="1">Multi-pass membrane protein</topology>
    </subcellularLocation>
</comment>
<dbReference type="GO" id="GO:0015095">
    <property type="term" value="F:magnesium ion transmembrane transporter activity"/>
    <property type="evidence" value="ECO:0007669"/>
    <property type="project" value="UniProtKB-UniRule"/>
</dbReference>
<dbReference type="NCBIfam" id="TIGR00400">
    <property type="entry name" value="mgtE"/>
    <property type="match status" value="1"/>
</dbReference>
<sequence>MHAALDVEKIRELIQSRDLAPLAAKVRSLPVPAVVAVLDSLTIDDAAVVFRMLGKDQSVEVFDDLDSGTQADLISELGHSEIADVFAALDPEEQAWLLDEVPAAVARRLVSSLDRAEIEAAMNLLGYAPGSAGRRMSPEVIHTSPAETVGELLARVRGHEDGMDMLCTIPVLERDRTLVGQVDLLELMRHSDDTEVGTVMVSEPEFARTDDDGEQVARHALDEGILLLPVVDREDRLVGILPIADAARIDRDAVAEDQARAGGTEPLRRSYLLTPIRQVARARIVWLLVLAISAVLTVQVLDLFEATLAQQVALALFIPLLIGIGGNTGSQAATTVTRALALGEIEIRDGWKVAFKEIRTGLLLGGLLACLAFLIASLFYGTDIGAVIALTLIFNCPIAATVGGVVPLVARACKVDPAVFSTPFIATFCDASGLLVYFSVAILVLGL</sequence>
<evidence type="ECO:0000313" key="11">
    <source>
        <dbReference type="EMBL" id="GGA24485.1"/>
    </source>
</evidence>
<proteinExistence type="inferred from homology"/>
<protein>
    <recommendedName>
        <fullName evidence="9">Magnesium transporter MgtE</fullName>
    </recommendedName>
</protein>
<evidence type="ECO:0000256" key="7">
    <source>
        <dbReference type="ARBA" id="ARBA00023136"/>
    </source>
</evidence>
<dbReference type="GO" id="GO:0046872">
    <property type="term" value="F:metal ion binding"/>
    <property type="evidence" value="ECO:0007669"/>
    <property type="project" value="UniProtKB-KW"/>
</dbReference>
<dbReference type="Pfam" id="PF01769">
    <property type="entry name" value="MgtE"/>
    <property type="match status" value="1"/>
</dbReference>
<name>A0A8J2XLN9_9MICO</name>
<dbReference type="PROSITE" id="PS51371">
    <property type="entry name" value="CBS"/>
    <property type="match status" value="1"/>
</dbReference>
<evidence type="ECO:0000256" key="3">
    <source>
        <dbReference type="ARBA" id="ARBA00022448"/>
    </source>
</evidence>
<keyword evidence="3 9" id="KW-0813">Transport</keyword>
<accession>A0A8J2XLN9</accession>
<keyword evidence="5 9" id="KW-0460">Magnesium</keyword>
<evidence type="ECO:0000256" key="4">
    <source>
        <dbReference type="ARBA" id="ARBA00022692"/>
    </source>
</evidence>
<evidence type="ECO:0000256" key="5">
    <source>
        <dbReference type="ARBA" id="ARBA00022842"/>
    </source>
</evidence>
<keyword evidence="6 9" id="KW-1133">Transmembrane helix</keyword>
<dbReference type="SUPFAM" id="SSF54631">
    <property type="entry name" value="CBS-domain pair"/>
    <property type="match status" value="1"/>
</dbReference>
<keyword evidence="12" id="KW-1185">Reference proteome</keyword>
<evidence type="ECO:0000256" key="1">
    <source>
        <dbReference type="ARBA" id="ARBA00004141"/>
    </source>
</evidence>
<dbReference type="Proteomes" id="UP000616114">
    <property type="component" value="Unassembled WGS sequence"/>
</dbReference>
<dbReference type="RefSeq" id="WP_188551655.1">
    <property type="nucleotide sequence ID" value="NZ_BMFY01000015.1"/>
</dbReference>
<dbReference type="InterPro" id="IPR006667">
    <property type="entry name" value="SLC41_membr_dom"/>
</dbReference>
<dbReference type="Pfam" id="PF03448">
    <property type="entry name" value="MgtE_N"/>
    <property type="match status" value="1"/>
</dbReference>
<dbReference type="InterPro" id="IPR006668">
    <property type="entry name" value="Mg_transptr_MgtE_intracell_dom"/>
</dbReference>
<keyword evidence="7 9" id="KW-0472">Membrane</keyword>
<dbReference type="SUPFAM" id="SSF158791">
    <property type="entry name" value="MgtE N-terminal domain-like"/>
    <property type="match status" value="1"/>
</dbReference>
<dbReference type="InterPro" id="IPR006669">
    <property type="entry name" value="MgtE_transporter"/>
</dbReference>
<dbReference type="CDD" id="cd04606">
    <property type="entry name" value="CBS_pair_Mg_transporter"/>
    <property type="match status" value="1"/>
</dbReference>
<dbReference type="SUPFAM" id="SSF161093">
    <property type="entry name" value="MgtE membrane domain-like"/>
    <property type="match status" value="1"/>
</dbReference>
<dbReference type="Gene3D" id="1.10.357.20">
    <property type="entry name" value="SLC41 divalent cation transporters, integral membrane domain"/>
    <property type="match status" value="1"/>
</dbReference>
<feature type="domain" description="CBS" evidence="10">
    <location>
        <begin position="200"/>
        <end position="256"/>
    </location>
</feature>
<feature type="transmembrane region" description="Helical" evidence="9">
    <location>
        <begin position="422"/>
        <end position="445"/>
    </location>
</feature>
<keyword evidence="8" id="KW-0129">CBS domain</keyword>
<comment type="similarity">
    <text evidence="2 9">Belongs to the SLC41A transporter family.</text>
</comment>
<dbReference type="InterPro" id="IPR000644">
    <property type="entry name" value="CBS_dom"/>
</dbReference>
<dbReference type="InterPro" id="IPR046342">
    <property type="entry name" value="CBS_dom_sf"/>
</dbReference>
<keyword evidence="4 9" id="KW-0812">Transmembrane</keyword>
<organism evidence="11 12">
    <name type="scientific">Sediminivirga luteola</name>
    <dbReference type="NCBI Taxonomy" id="1774748"/>
    <lineage>
        <taxon>Bacteria</taxon>
        <taxon>Bacillati</taxon>
        <taxon>Actinomycetota</taxon>
        <taxon>Actinomycetes</taxon>
        <taxon>Micrococcales</taxon>
        <taxon>Brevibacteriaceae</taxon>
        <taxon>Sediminivirga</taxon>
    </lineage>
</organism>
<keyword evidence="9" id="KW-0479">Metal-binding</keyword>
<gene>
    <name evidence="11" type="ORF">GCM10011333_29390</name>
</gene>
<feature type="transmembrane region" description="Helical" evidence="9">
    <location>
        <begin position="307"/>
        <end position="324"/>
    </location>
</feature>
<comment type="subunit">
    <text evidence="9">Homodimer.</text>
</comment>
<dbReference type="AlphaFoldDB" id="A0A8J2XLN9"/>
<dbReference type="Pfam" id="PF00571">
    <property type="entry name" value="CBS"/>
    <property type="match status" value="1"/>
</dbReference>
<evidence type="ECO:0000313" key="12">
    <source>
        <dbReference type="Proteomes" id="UP000616114"/>
    </source>
</evidence>
<evidence type="ECO:0000256" key="8">
    <source>
        <dbReference type="PROSITE-ProRule" id="PRU00703"/>
    </source>
</evidence>
<evidence type="ECO:0000259" key="10">
    <source>
        <dbReference type="PROSITE" id="PS51371"/>
    </source>
</evidence>
<dbReference type="PANTHER" id="PTHR41394:SF8">
    <property type="entry name" value="MAGNESIUM TRANSPORTER MGTE"/>
    <property type="match status" value="1"/>
</dbReference>
<dbReference type="Gene3D" id="3.10.580.10">
    <property type="entry name" value="CBS-domain"/>
    <property type="match status" value="1"/>
</dbReference>
<keyword evidence="9" id="KW-1003">Cell membrane</keyword>
<dbReference type="GO" id="GO:0005886">
    <property type="term" value="C:plasma membrane"/>
    <property type="evidence" value="ECO:0007669"/>
    <property type="project" value="UniProtKB-SubCell"/>
</dbReference>
<evidence type="ECO:0000256" key="6">
    <source>
        <dbReference type="ARBA" id="ARBA00022989"/>
    </source>
</evidence>
<dbReference type="EMBL" id="BMFY01000015">
    <property type="protein sequence ID" value="GGA24485.1"/>
    <property type="molecule type" value="Genomic_DNA"/>
</dbReference>
<dbReference type="InterPro" id="IPR038076">
    <property type="entry name" value="MgtE_N_sf"/>
</dbReference>
<evidence type="ECO:0000256" key="9">
    <source>
        <dbReference type="RuleBase" id="RU362011"/>
    </source>
</evidence>
<feature type="transmembrane region" description="Helical" evidence="9">
    <location>
        <begin position="361"/>
        <end position="380"/>
    </location>
</feature>
<reference evidence="11" key="2">
    <citation type="submission" date="2020-09" db="EMBL/GenBank/DDBJ databases">
        <authorList>
            <person name="Sun Q."/>
            <person name="Zhou Y."/>
        </authorList>
    </citation>
    <scope>NUCLEOTIDE SEQUENCE</scope>
    <source>
        <strain evidence="11">CGMCC 1.12785</strain>
    </source>
</reference>
<dbReference type="PANTHER" id="PTHR41394">
    <property type="entry name" value="MAGNESIUM TRANSPORTER MGTE"/>
    <property type="match status" value="1"/>
</dbReference>
<feature type="transmembrane region" description="Helical" evidence="9">
    <location>
        <begin position="386"/>
        <end position="410"/>
    </location>
</feature>
<feature type="transmembrane region" description="Helical" evidence="9">
    <location>
        <begin position="284"/>
        <end position="301"/>
    </location>
</feature>
<comment type="function">
    <text evidence="9">Acts as a magnesium transporter.</text>
</comment>
<dbReference type="Gene3D" id="1.25.60.10">
    <property type="entry name" value="MgtE N-terminal domain-like"/>
    <property type="match status" value="1"/>
</dbReference>
<reference evidence="11" key="1">
    <citation type="journal article" date="2014" name="Int. J. Syst. Evol. Microbiol.">
        <title>Complete genome sequence of Corynebacterium casei LMG S-19264T (=DSM 44701T), isolated from a smear-ripened cheese.</title>
        <authorList>
            <consortium name="US DOE Joint Genome Institute (JGI-PGF)"/>
            <person name="Walter F."/>
            <person name="Albersmeier A."/>
            <person name="Kalinowski J."/>
            <person name="Ruckert C."/>
        </authorList>
    </citation>
    <scope>NUCLEOTIDE SEQUENCE</scope>
    <source>
        <strain evidence="11">CGMCC 1.12785</strain>
    </source>
</reference>
<comment type="caution">
    <text evidence="11">The sequence shown here is derived from an EMBL/GenBank/DDBJ whole genome shotgun (WGS) entry which is preliminary data.</text>
</comment>
<dbReference type="SMART" id="SM00924">
    <property type="entry name" value="MgtE_N"/>
    <property type="match status" value="1"/>
</dbReference>
<evidence type="ECO:0000256" key="2">
    <source>
        <dbReference type="ARBA" id="ARBA00009749"/>
    </source>
</evidence>
<dbReference type="InterPro" id="IPR036739">
    <property type="entry name" value="SLC41_membr_dom_sf"/>
</dbReference>